<dbReference type="Proteomes" id="UP001595891">
    <property type="component" value="Unassembled WGS sequence"/>
</dbReference>
<dbReference type="Pfam" id="PF10604">
    <property type="entry name" value="Polyketide_cyc2"/>
    <property type="match status" value="1"/>
</dbReference>
<sequence>MAFDVISGGHWTPLRAGRGGAVSVSYETSIAIKADAGKVWAVLVDVDRWAEWTESVTSARRLDQGPLVVGSQASIRQPRLRPAVWTVTTLEPGTSFAWASRNPGVITVGGHRIAPNPDGTVEFTLTIDHRGPLASLIWLLTGSLTRRYLQTEATGLKHRVEHSS</sequence>
<dbReference type="Gene3D" id="3.30.530.20">
    <property type="match status" value="1"/>
</dbReference>
<dbReference type="RefSeq" id="WP_380708836.1">
    <property type="nucleotide sequence ID" value="NZ_JBHSFN010000054.1"/>
</dbReference>
<evidence type="ECO:0000313" key="1">
    <source>
        <dbReference type="EMBL" id="MFC4592476.1"/>
    </source>
</evidence>
<accession>A0ABV9ES36</accession>
<gene>
    <name evidence="1" type="ORF">ACFO8L_40770</name>
</gene>
<organism evidence="1 2">
    <name type="scientific">Sphaerisporangium corydalis</name>
    <dbReference type="NCBI Taxonomy" id="1441875"/>
    <lineage>
        <taxon>Bacteria</taxon>
        <taxon>Bacillati</taxon>
        <taxon>Actinomycetota</taxon>
        <taxon>Actinomycetes</taxon>
        <taxon>Streptosporangiales</taxon>
        <taxon>Streptosporangiaceae</taxon>
        <taxon>Sphaerisporangium</taxon>
    </lineage>
</organism>
<dbReference type="EMBL" id="JBHSFN010000054">
    <property type="protein sequence ID" value="MFC4592476.1"/>
    <property type="molecule type" value="Genomic_DNA"/>
</dbReference>
<dbReference type="InterPro" id="IPR019587">
    <property type="entry name" value="Polyketide_cyclase/dehydratase"/>
</dbReference>
<reference evidence="2" key="1">
    <citation type="journal article" date="2019" name="Int. J. Syst. Evol. Microbiol.">
        <title>The Global Catalogue of Microorganisms (GCM) 10K type strain sequencing project: providing services to taxonomists for standard genome sequencing and annotation.</title>
        <authorList>
            <consortium name="The Broad Institute Genomics Platform"/>
            <consortium name="The Broad Institute Genome Sequencing Center for Infectious Disease"/>
            <person name="Wu L."/>
            <person name="Ma J."/>
        </authorList>
    </citation>
    <scope>NUCLEOTIDE SEQUENCE [LARGE SCALE GENOMIC DNA]</scope>
    <source>
        <strain evidence="2">CCUG 49560</strain>
    </source>
</reference>
<dbReference type="InterPro" id="IPR023393">
    <property type="entry name" value="START-like_dom_sf"/>
</dbReference>
<dbReference type="SUPFAM" id="SSF55961">
    <property type="entry name" value="Bet v1-like"/>
    <property type="match status" value="1"/>
</dbReference>
<keyword evidence="2" id="KW-1185">Reference proteome</keyword>
<evidence type="ECO:0000313" key="2">
    <source>
        <dbReference type="Proteomes" id="UP001595891"/>
    </source>
</evidence>
<name>A0ABV9ES36_9ACTN</name>
<protein>
    <submittedName>
        <fullName evidence="1">SRPBCC family protein</fullName>
    </submittedName>
</protein>
<comment type="caution">
    <text evidence="1">The sequence shown here is derived from an EMBL/GenBank/DDBJ whole genome shotgun (WGS) entry which is preliminary data.</text>
</comment>
<proteinExistence type="predicted"/>